<comment type="caution">
    <text evidence="2">The sequence shown here is derived from an EMBL/GenBank/DDBJ whole genome shotgun (WGS) entry which is preliminary data.</text>
</comment>
<evidence type="ECO:0000259" key="1">
    <source>
        <dbReference type="Pfam" id="PF12728"/>
    </source>
</evidence>
<name>A0ABR5HZY7_STRLW</name>
<evidence type="ECO:0000313" key="2">
    <source>
        <dbReference type="EMBL" id="KMS79561.1"/>
    </source>
</evidence>
<dbReference type="EMBL" id="LFEH01000033">
    <property type="protein sequence ID" value="KMS79561.1"/>
    <property type="molecule type" value="Genomic_DNA"/>
</dbReference>
<organism evidence="2 3">
    <name type="scientific">Streptomyces leeuwenhoekii</name>
    <dbReference type="NCBI Taxonomy" id="1437453"/>
    <lineage>
        <taxon>Bacteria</taxon>
        <taxon>Bacillati</taxon>
        <taxon>Actinomycetota</taxon>
        <taxon>Actinomycetes</taxon>
        <taxon>Kitasatosporales</taxon>
        <taxon>Streptomycetaceae</taxon>
        <taxon>Streptomyces</taxon>
    </lineage>
</organism>
<dbReference type="Gene3D" id="1.10.10.10">
    <property type="entry name" value="Winged helix-like DNA-binding domain superfamily/Winged helix DNA-binding domain"/>
    <property type="match status" value="1"/>
</dbReference>
<accession>A0ABR5HZY7</accession>
<sequence length="73" mass="8604">MQNKPKPPRGWLWSEDAADYLGVSVTTLYRWRRDQYGPHSVRHGRRRYRYEIAEMDAWMAGDHAESEPARVAA</sequence>
<gene>
    <name evidence="2" type="ORF">ACH49_12060</name>
</gene>
<reference evidence="2 3" key="1">
    <citation type="submission" date="2015-06" db="EMBL/GenBank/DDBJ databases">
        <title>Draft genome sequence of Streptomyces leeuwenhoekii C58, which produces the novel lasso peptide, chaxapeptin.</title>
        <authorList>
            <person name="Yi Y."/>
            <person name="Hai D."/>
            <person name="Jaspars M."/>
            <person name="Sheng H."/>
            <person name="Rateb M.E."/>
            <person name="Bull A."/>
            <person name="Goodfellow M."/>
            <person name="Asenjo J.A."/>
            <person name="Ebel R."/>
        </authorList>
    </citation>
    <scope>NUCLEOTIDE SEQUENCE [LARGE SCALE GENOMIC DNA]</scope>
    <source>
        <strain evidence="2 3">C58</strain>
    </source>
</reference>
<dbReference type="Pfam" id="PF12728">
    <property type="entry name" value="HTH_17"/>
    <property type="match status" value="1"/>
</dbReference>
<dbReference type="RefSeq" id="WP_048572677.1">
    <property type="nucleotide sequence ID" value="NZ_LFEH01000033.1"/>
</dbReference>
<dbReference type="SUPFAM" id="SSF46955">
    <property type="entry name" value="Putative DNA-binding domain"/>
    <property type="match status" value="1"/>
</dbReference>
<protein>
    <recommendedName>
        <fullName evidence="1">Helix-turn-helix domain-containing protein</fullName>
    </recommendedName>
</protein>
<feature type="domain" description="Helix-turn-helix" evidence="1">
    <location>
        <begin position="14"/>
        <end position="61"/>
    </location>
</feature>
<dbReference type="InterPro" id="IPR009061">
    <property type="entry name" value="DNA-bd_dom_put_sf"/>
</dbReference>
<keyword evidence="3" id="KW-1185">Reference proteome</keyword>
<dbReference type="InterPro" id="IPR041657">
    <property type="entry name" value="HTH_17"/>
</dbReference>
<dbReference type="Proteomes" id="UP000037274">
    <property type="component" value="Unassembled WGS sequence"/>
</dbReference>
<dbReference type="InterPro" id="IPR036388">
    <property type="entry name" value="WH-like_DNA-bd_sf"/>
</dbReference>
<proteinExistence type="predicted"/>
<evidence type="ECO:0000313" key="3">
    <source>
        <dbReference type="Proteomes" id="UP000037274"/>
    </source>
</evidence>